<evidence type="ECO:0000313" key="10">
    <source>
        <dbReference type="Proteomes" id="UP001162060"/>
    </source>
</evidence>
<dbReference type="SMART" id="SM00100">
    <property type="entry name" value="cNMP"/>
    <property type="match status" value="2"/>
</dbReference>
<keyword evidence="4" id="KW-0677">Repeat</keyword>
<dbReference type="InterPro" id="IPR018108">
    <property type="entry name" value="MCP_transmembrane"/>
</dbReference>
<evidence type="ECO:0000256" key="5">
    <source>
        <dbReference type="ARBA" id="ARBA00023136"/>
    </source>
</evidence>
<evidence type="ECO:0000256" key="6">
    <source>
        <dbReference type="PROSITE-ProRule" id="PRU00282"/>
    </source>
</evidence>
<dbReference type="Pfam" id="PF00027">
    <property type="entry name" value="cNMP_binding"/>
    <property type="match status" value="1"/>
</dbReference>
<feature type="domain" description="Cyclic nucleotide-binding" evidence="8">
    <location>
        <begin position="525"/>
        <end position="646"/>
    </location>
</feature>
<protein>
    <recommendedName>
        <fullName evidence="8">Cyclic nucleotide-binding domain-containing protein</fullName>
    </recommendedName>
</protein>
<dbReference type="PRINTS" id="PR00926">
    <property type="entry name" value="MITOCARRIER"/>
</dbReference>
<dbReference type="PANTHER" id="PTHR11635:SF152">
    <property type="entry name" value="CAMP-DEPENDENT PROTEIN KINASE TYPE I REGULATORY SUBUNIT-RELATED"/>
    <property type="match status" value="1"/>
</dbReference>
<dbReference type="InterPro" id="IPR050503">
    <property type="entry name" value="cAMP-dep_PK_reg_su-like"/>
</dbReference>
<evidence type="ECO:0000256" key="4">
    <source>
        <dbReference type="ARBA" id="ARBA00022737"/>
    </source>
</evidence>
<dbReference type="GO" id="GO:0034236">
    <property type="term" value="F:protein kinase A catalytic subunit binding"/>
    <property type="evidence" value="ECO:0007669"/>
    <property type="project" value="TreeGrafter"/>
</dbReference>
<reference evidence="9" key="1">
    <citation type="submission" date="2024-01" db="EMBL/GenBank/DDBJ databases">
        <authorList>
            <person name="Webb A."/>
        </authorList>
    </citation>
    <scope>NUCLEOTIDE SEQUENCE</scope>
    <source>
        <strain evidence="9">Pm1</strain>
    </source>
</reference>
<dbReference type="InterPro" id="IPR014710">
    <property type="entry name" value="RmlC-like_jellyroll"/>
</dbReference>
<evidence type="ECO:0000256" key="3">
    <source>
        <dbReference type="ARBA" id="ARBA00022692"/>
    </source>
</evidence>
<dbReference type="CDD" id="cd00038">
    <property type="entry name" value="CAP_ED"/>
    <property type="match status" value="2"/>
</dbReference>
<feature type="region of interest" description="Disordered" evidence="7">
    <location>
        <begin position="76"/>
        <end position="97"/>
    </location>
</feature>
<dbReference type="InterPro" id="IPR038765">
    <property type="entry name" value="Papain-like_cys_pep_sf"/>
</dbReference>
<feature type="compositionally biased region" description="Basic and acidic residues" evidence="7">
    <location>
        <begin position="77"/>
        <end position="91"/>
    </location>
</feature>
<dbReference type="SUPFAM" id="SSF54001">
    <property type="entry name" value="Cysteine proteinases"/>
    <property type="match status" value="1"/>
</dbReference>
<dbReference type="PROSITE" id="PS50042">
    <property type="entry name" value="CNMP_BINDING_3"/>
    <property type="match status" value="2"/>
</dbReference>
<evidence type="ECO:0000313" key="9">
    <source>
        <dbReference type="EMBL" id="CAK7936586.1"/>
    </source>
</evidence>
<dbReference type="SUPFAM" id="SSF103506">
    <property type="entry name" value="Mitochondrial carrier"/>
    <property type="match status" value="1"/>
</dbReference>
<evidence type="ECO:0000259" key="8">
    <source>
        <dbReference type="PROSITE" id="PS50042"/>
    </source>
</evidence>
<dbReference type="Pfam" id="PF00153">
    <property type="entry name" value="Mito_carr"/>
    <property type="match status" value="3"/>
</dbReference>
<dbReference type="EMBL" id="CAKLBY020000224">
    <property type="protein sequence ID" value="CAK7936586.1"/>
    <property type="molecule type" value="Genomic_DNA"/>
</dbReference>
<feature type="repeat" description="Solcar" evidence="6">
    <location>
        <begin position="1209"/>
        <end position="1307"/>
    </location>
</feature>
<dbReference type="PROSITE" id="PS50920">
    <property type="entry name" value="SOLCAR"/>
    <property type="match status" value="3"/>
</dbReference>
<evidence type="ECO:0000256" key="7">
    <source>
        <dbReference type="SAM" id="MobiDB-lite"/>
    </source>
</evidence>
<sequence>MASRPDTSHDANERRVRRLLRALALDTGDVLLFDRKCSSMGVYGGAICVCAKLLGQTHWDHTGVIVRIPSEALPAEKSSKEISSEEKSSEEKSDEEDEQLFVLEAALTGVKLRPLVARVLRSGGHDVVVRKLQFARTVEVQARGQEFALSVVHAPYEDELARLFNAGVSVPTRLARERLFAAFIAAKQELARLDVELLHRDKMSVFEKEALRQEREAVQKRCGQLGAELRGKERSVFENAVEKQATKMFCSQLVAAFYQHLGLLLPYPSASSYLPKHFSAREGGEFLQLQQGASFLPEISLRKELETETKRYVTREHERKDRGPCAASETAAIVHCLRRHQLFHTLSEPELLAAAAQFRRRVLTKGEVVFHQGTLGDCFYIIERGHCDVFVDYDHPMKTNAVLHAAHTDSVSDPELQQRTELRRHKTIVLPEFKSSSSQVGKNERVHVATNGPGNAFGASALIYDTPRRATLQASYSEPEDDEGAVVLWQLDKQAFCEILARHPGTQRSLEECRFLLETLEDHPLFAELDDRAKALAVRKCFPLSVRAGTTILRQGDPGDYFYLVESGRCEVSRCKPKVTNPFVDRVIGRGASFGEAALLYNSRRGASVKALDDAKIWCMDRASFLTITRSGSAALHKLFSKVGTTVVSGSNESFATERDLRRMLTDPQQMQLIRHCDTKDDDDDDDEEFDEMAALSGSLPSAQSYNRAVQLALSVLLNDSSGLVNFSQFAHFHIALGASNIDQLLPEAAFRVLKSVADTYHEGDTRVPMPSTSPTLFDPVDPDQATIKLNDLSRAIRQWLSTGETAGDACGTPETTVCLTPGRLAFYERLFDLPAHQFGDQYVTHDDLVRGITAFEMEDARSGSKEDDDDAGLDDVVAAKVEFRAFLAALKSDISALRTIWRAAKLQARGGDNAGKLGDRRKLTFDANLKSGWIAALRLNPTGSDWEYLQPVMEDEYQSAAYNDTNAMTHGKQLTAQITSFAAAIAAGALARTMCAPLERLKMLMQLSIPKPMPAAAMAVAATAKPTVIFAPYTSLTRGVLNMVKLSGLRSLFSGNLAHCIWVVPLVPTKFALCRIYQDQVGRLLPGSSWTSGATEVGKPLVSAMAANLAMGGLAGLTLNCLFYPLDVIRGRLTVQQYYNANRPSRGIIDCARSIRDKAGLRGFYQGFAPASLGVATSIGCSFAFYESLRPIFVLYDTADTRNQLGRPSVPGQIMCATMASLASQCIAYPFDVIRRRVQLQGTKWHPELAFPTYKSAWHCVKTSVQEDGGGVRGLRSLYRGMFVNAVKALPPTVISFLSYEKLWGMEHSAEDA</sequence>
<evidence type="ECO:0000256" key="1">
    <source>
        <dbReference type="ARBA" id="ARBA00004141"/>
    </source>
</evidence>
<dbReference type="Proteomes" id="UP001162060">
    <property type="component" value="Unassembled WGS sequence"/>
</dbReference>
<keyword evidence="5 6" id="KW-0472">Membrane</keyword>
<feature type="domain" description="Cyclic nucleotide-binding" evidence="8">
    <location>
        <begin position="342"/>
        <end position="500"/>
    </location>
</feature>
<accession>A0AAV1UPZ3</accession>
<comment type="subcellular location">
    <subcellularLocation>
        <location evidence="1">Membrane</location>
        <topology evidence="1">Multi-pass membrane protein</topology>
    </subcellularLocation>
</comment>
<dbReference type="Gene3D" id="2.60.120.10">
    <property type="entry name" value="Jelly Rolls"/>
    <property type="match status" value="2"/>
</dbReference>
<dbReference type="GO" id="GO:0004862">
    <property type="term" value="F:cAMP-dependent protein kinase inhibitor activity"/>
    <property type="evidence" value="ECO:0007669"/>
    <property type="project" value="TreeGrafter"/>
</dbReference>
<dbReference type="GO" id="GO:0030552">
    <property type="term" value="F:cAMP binding"/>
    <property type="evidence" value="ECO:0007669"/>
    <property type="project" value="TreeGrafter"/>
</dbReference>
<proteinExistence type="predicted"/>
<organism evidence="9 10">
    <name type="scientific">Peronospora matthiolae</name>
    <dbReference type="NCBI Taxonomy" id="2874970"/>
    <lineage>
        <taxon>Eukaryota</taxon>
        <taxon>Sar</taxon>
        <taxon>Stramenopiles</taxon>
        <taxon>Oomycota</taxon>
        <taxon>Peronosporomycetes</taxon>
        <taxon>Peronosporales</taxon>
        <taxon>Peronosporaceae</taxon>
        <taxon>Peronospora</taxon>
    </lineage>
</organism>
<dbReference type="GO" id="GO:0055085">
    <property type="term" value="P:transmembrane transport"/>
    <property type="evidence" value="ECO:0007669"/>
    <property type="project" value="InterPro"/>
</dbReference>
<feature type="repeat" description="Solcar" evidence="6">
    <location>
        <begin position="976"/>
        <end position="1081"/>
    </location>
</feature>
<feature type="repeat" description="Solcar" evidence="6">
    <location>
        <begin position="1104"/>
        <end position="1193"/>
    </location>
</feature>
<dbReference type="Gene3D" id="1.50.40.10">
    <property type="entry name" value="Mitochondrial carrier domain"/>
    <property type="match status" value="1"/>
</dbReference>
<comment type="caution">
    <text evidence="9">The sequence shown here is derived from an EMBL/GenBank/DDBJ whole genome shotgun (WGS) entry which is preliminary data.</text>
</comment>
<name>A0AAV1UPZ3_9STRA</name>
<dbReference type="InterPro" id="IPR000595">
    <property type="entry name" value="cNMP-bd_dom"/>
</dbReference>
<gene>
    <name evidence="9" type="ORF">PM001_LOCUS21736</name>
</gene>
<dbReference type="InterPro" id="IPR023395">
    <property type="entry name" value="MCP_dom_sf"/>
</dbReference>
<evidence type="ECO:0000256" key="2">
    <source>
        <dbReference type="ARBA" id="ARBA00022448"/>
    </source>
</evidence>
<dbReference type="GO" id="GO:0016020">
    <property type="term" value="C:membrane"/>
    <property type="evidence" value="ECO:0007669"/>
    <property type="project" value="UniProtKB-SubCell"/>
</dbReference>
<dbReference type="InterPro" id="IPR018490">
    <property type="entry name" value="cNMP-bd_dom_sf"/>
</dbReference>
<dbReference type="GO" id="GO:0005952">
    <property type="term" value="C:cAMP-dependent protein kinase complex"/>
    <property type="evidence" value="ECO:0007669"/>
    <property type="project" value="InterPro"/>
</dbReference>
<keyword evidence="2" id="KW-0813">Transport</keyword>
<dbReference type="InterPro" id="IPR002067">
    <property type="entry name" value="MCP"/>
</dbReference>
<keyword evidence="3 6" id="KW-0812">Transmembrane</keyword>
<dbReference type="GO" id="GO:0005829">
    <property type="term" value="C:cytosol"/>
    <property type="evidence" value="ECO:0007669"/>
    <property type="project" value="TreeGrafter"/>
</dbReference>
<dbReference type="SUPFAM" id="SSF51206">
    <property type="entry name" value="cAMP-binding domain-like"/>
    <property type="match status" value="2"/>
</dbReference>
<dbReference type="Gene3D" id="3.90.1720.10">
    <property type="entry name" value="endopeptidase domain like (from Nostoc punctiforme)"/>
    <property type="match status" value="1"/>
</dbReference>
<dbReference type="PANTHER" id="PTHR11635">
    <property type="entry name" value="CAMP-DEPENDENT PROTEIN KINASE REGULATORY CHAIN"/>
    <property type="match status" value="1"/>
</dbReference>